<dbReference type="AlphaFoldDB" id="A0AA42ITM2"/>
<organism evidence="2 3">
    <name type="scientific">Achromobacter spanius</name>
    <dbReference type="NCBI Taxonomy" id="217203"/>
    <lineage>
        <taxon>Bacteria</taxon>
        <taxon>Pseudomonadati</taxon>
        <taxon>Pseudomonadota</taxon>
        <taxon>Betaproteobacteria</taxon>
        <taxon>Burkholderiales</taxon>
        <taxon>Alcaligenaceae</taxon>
        <taxon>Achromobacter</taxon>
    </lineage>
</organism>
<dbReference type="Pfam" id="PF06097">
    <property type="entry name" value="DUF945"/>
    <property type="match status" value="1"/>
</dbReference>
<feature type="signal peptide" evidence="1">
    <location>
        <begin position="1"/>
        <end position="21"/>
    </location>
</feature>
<sequence>MKKTWIAGVLGLALGATVTAAAWYTGKRAESDLDQTLGQINGVLQALGEWGGQTVPVIELVASERGVFSSTRRYRLTLMPAGGGAGPAQEIKLVETLDHGPFPFQRLKAGMYAPALVAGRIQLEDSAFVKDWFAAANGNVPVSGEYAIDYSKQYSARFDATVMALQQGTAILRVWNLTGNVAYSAARQRGVAQWRADKLLVLSQRHHHSSFELLAPTWRQELSSEPDGALATQQKLAFKMATLTAHGQALWVAKDTSLALGTAQLGRLWGIDTKIDIGAFKGRETGNETIGLQLTAAVKNWDQHAIKALVETSAALAGRSGETEYGAGAQQLMASMALHLQAFLAGQPTLSSSLTVRSASNTSTLKLDLGLTAPDPAQSLLQAPMLGMLKTLDFSMALSKPMLRQVIALQQRPPGVVVPLVIHKALAARQVDAIAQALREMGLASINGDAILARVSLADGMVESNGAVMPLDAFLGRLGGMINLEN</sequence>
<protein>
    <submittedName>
        <fullName evidence="2">YdgA family protein</fullName>
    </submittedName>
</protein>
<dbReference type="Proteomes" id="UP001161094">
    <property type="component" value="Unassembled WGS sequence"/>
</dbReference>
<reference evidence="2" key="1">
    <citation type="submission" date="2022-09" db="EMBL/GenBank/DDBJ databases">
        <title>Intensive care unit water sources are persistently colonized with multi-drug resistant bacteria and are the site of extensive horizontal gene transfer of antibiotic resistance genes.</title>
        <authorList>
            <person name="Diorio-Toth L."/>
        </authorList>
    </citation>
    <scope>NUCLEOTIDE SEQUENCE</scope>
    <source>
        <strain evidence="2">GD03843</strain>
    </source>
</reference>
<dbReference type="RefSeq" id="WP_279993585.1">
    <property type="nucleotide sequence ID" value="NZ_JAOCDZ010000001.1"/>
</dbReference>
<evidence type="ECO:0000313" key="3">
    <source>
        <dbReference type="Proteomes" id="UP001161094"/>
    </source>
</evidence>
<name>A0AA42ITM2_9BURK</name>
<evidence type="ECO:0000256" key="1">
    <source>
        <dbReference type="SAM" id="SignalP"/>
    </source>
</evidence>
<evidence type="ECO:0000313" key="2">
    <source>
        <dbReference type="EMBL" id="MDH0734511.1"/>
    </source>
</evidence>
<gene>
    <name evidence="2" type="ORF">N5D93_01740</name>
</gene>
<dbReference type="InterPro" id="IPR010352">
    <property type="entry name" value="DUF945"/>
</dbReference>
<dbReference type="EMBL" id="JAOCDZ010000001">
    <property type="protein sequence ID" value="MDH0734511.1"/>
    <property type="molecule type" value="Genomic_DNA"/>
</dbReference>
<feature type="chain" id="PRO_5041383511" evidence="1">
    <location>
        <begin position="22"/>
        <end position="486"/>
    </location>
</feature>
<accession>A0AA42ITM2</accession>
<proteinExistence type="predicted"/>
<comment type="caution">
    <text evidence="2">The sequence shown here is derived from an EMBL/GenBank/DDBJ whole genome shotgun (WGS) entry which is preliminary data.</text>
</comment>
<keyword evidence="1" id="KW-0732">Signal</keyword>